<dbReference type="InterPro" id="IPR004839">
    <property type="entry name" value="Aminotransferase_I/II_large"/>
</dbReference>
<dbReference type="InterPro" id="IPR015421">
    <property type="entry name" value="PyrdxlP-dep_Trfase_major"/>
</dbReference>
<comment type="similarity">
    <text evidence="3">Belongs to the class-I pyridoxal-phosphate-dependent aminotransferase family.</text>
</comment>
<dbReference type="InterPro" id="IPR004838">
    <property type="entry name" value="NHTrfase_class1_PyrdxlP-BS"/>
</dbReference>
<evidence type="ECO:0000256" key="2">
    <source>
        <dbReference type="ARBA" id="ARBA00022898"/>
    </source>
</evidence>
<dbReference type="EC" id="2.6.1.-" evidence="3"/>
<dbReference type="Gene3D" id="3.40.640.10">
    <property type="entry name" value="Type I PLP-dependent aspartate aminotransferase-like (Major domain)"/>
    <property type="match status" value="1"/>
</dbReference>
<dbReference type="InterPro" id="IPR015424">
    <property type="entry name" value="PyrdxlP-dep_Trfase"/>
</dbReference>
<dbReference type="KEGG" id="ffo:FFONT_0028"/>
<dbReference type="HOGENOM" id="CLU_017584_3_2_2"/>
<dbReference type="PANTHER" id="PTHR42885:SF1">
    <property type="entry name" value="THREONINE-PHOSPHATE DECARBOXYLASE"/>
    <property type="match status" value="1"/>
</dbReference>
<evidence type="ECO:0000313" key="6">
    <source>
        <dbReference type="Proteomes" id="UP000007391"/>
    </source>
</evidence>
<proteinExistence type="inferred from homology"/>
<reference evidence="6" key="1">
    <citation type="submission" date="2012-03" db="EMBL/GenBank/DDBJ databases">
        <title>Fervidicoccus fontis complete genome analysis confirms its distinct phylogenetic position and predicts its environmental function.</title>
        <authorList>
            <person name="Lebedinsky A.V."/>
            <person name="Mardanov A.V."/>
            <person name="Gumerov V.M."/>
            <person name="Beletsky A.V."/>
            <person name="Kublanov I.V."/>
            <person name="Perevalova A.A."/>
            <person name="Bonch-Osmolovskaya E.A."/>
            <person name="Ravin N.V."/>
            <person name="Skryabin K.G."/>
        </authorList>
    </citation>
    <scope>NUCLEOTIDE SEQUENCE [LARGE SCALE GENOMIC DNA]</scope>
    <source>
        <strain evidence="6">DSM 19380 / VKM B-2539 / Kam940</strain>
    </source>
</reference>
<dbReference type="Gene3D" id="3.90.1150.10">
    <property type="entry name" value="Aspartate Aminotransferase, domain 1"/>
    <property type="match status" value="1"/>
</dbReference>
<keyword evidence="3" id="KW-0808">Transferase</keyword>
<dbReference type="STRING" id="1163730.FFONT_0028"/>
<reference evidence="5 6" key="2">
    <citation type="journal article" date="2014" name="Extremophiles">
        <title>Analysis of the complete genome of Fervidococcus fontis confirms the distinct phylogenetic position of the order Fervidicoccales and suggests its environmental function.</title>
        <authorList>
            <person name="Lebedinsky A.V."/>
            <person name="Mardanov A.V."/>
            <person name="Kublanov I.V."/>
            <person name="Gumerov V.M."/>
            <person name="Beletsky A.V."/>
            <person name="Perevalova A.A."/>
            <person name="Bidzhieva S.Kh."/>
            <person name="Bonch-Osmolovskaya E.A."/>
            <person name="Skryabin K.G."/>
            <person name="Ravin N.V."/>
        </authorList>
    </citation>
    <scope>NUCLEOTIDE SEQUENCE [LARGE SCALE GENOMIC DNA]</scope>
    <source>
        <strain evidence="6">DSM 19380 / VKM B-2539 / Kam940</strain>
    </source>
</reference>
<sequence>MGPPEGSYEVVERCIKSGVLERYPDYNYEKLKRAISSFYGCREEDIVPTSGAGEAINLAIFALKPKWIYVLEPSYGEYEVLSKALGISYKPVFYRKSGDVFSLNFSDLEEACGREDSLIVITNPSNPLGIYIERGEIIEKLSRCRARVLMDEAYSELCSRCAIELGSGIPENFLLVRSMTKWLSLPGIRLGFLFSSSREVLEKIDAVRQPWNVGSLADCFARELLSRKDEAREFIMRSRRYIEGERKRMLNELKSLGLKPYDSSANFILVESPRGLDLSFLLKGEGIHVRSCASFKGLGSSFIRIGIRKPHEDDELINALKRVIENE</sequence>
<dbReference type="EMBL" id="CP003423">
    <property type="protein sequence ID" value="AFH42024.1"/>
    <property type="molecule type" value="Genomic_DNA"/>
</dbReference>
<keyword evidence="2" id="KW-0663">Pyridoxal phosphate</keyword>
<dbReference type="Pfam" id="PF00155">
    <property type="entry name" value="Aminotran_1_2"/>
    <property type="match status" value="1"/>
</dbReference>
<dbReference type="GO" id="GO:0030170">
    <property type="term" value="F:pyridoxal phosphate binding"/>
    <property type="evidence" value="ECO:0007669"/>
    <property type="project" value="InterPro"/>
</dbReference>
<dbReference type="InterPro" id="IPR015422">
    <property type="entry name" value="PyrdxlP-dep_Trfase_small"/>
</dbReference>
<dbReference type="Proteomes" id="UP000007391">
    <property type="component" value="Chromosome"/>
</dbReference>
<evidence type="ECO:0000256" key="3">
    <source>
        <dbReference type="RuleBase" id="RU000481"/>
    </source>
</evidence>
<evidence type="ECO:0000313" key="5">
    <source>
        <dbReference type="EMBL" id="AFH42024.1"/>
    </source>
</evidence>
<dbReference type="PANTHER" id="PTHR42885">
    <property type="entry name" value="HISTIDINOL-PHOSPHATE AMINOTRANSFERASE-RELATED"/>
    <property type="match status" value="1"/>
</dbReference>
<comment type="cofactor">
    <cofactor evidence="1 3">
        <name>pyridoxal 5'-phosphate</name>
        <dbReference type="ChEBI" id="CHEBI:597326"/>
    </cofactor>
</comment>
<dbReference type="PROSITE" id="PS00105">
    <property type="entry name" value="AA_TRANSFER_CLASS_1"/>
    <property type="match status" value="1"/>
</dbReference>
<dbReference type="AlphaFoldDB" id="H9ZZ67"/>
<evidence type="ECO:0000259" key="4">
    <source>
        <dbReference type="Pfam" id="PF00155"/>
    </source>
</evidence>
<dbReference type="GO" id="GO:0008483">
    <property type="term" value="F:transaminase activity"/>
    <property type="evidence" value="ECO:0007669"/>
    <property type="project" value="UniProtKB-KW"/>
</dbReference>
<feature type="domain" description="Aminotransferase class I/classII large" evidence="4">
    <location>
        <begin position="17"/>
        <end position="320"/>
    </location>
</feature>
<organism evidence="5 6">
    <name type="scientific">Fervidicoccus fontis (strain DSM 19380 / JCM 18336 / VKM B-2539 / Kam940)</name>
    <dbReference type="NCBI Taxonomy" id="1163730"/>
    <lineage>
        <taxon>Archaea</taxon>
        <taxon>Thermoproteota</taxon>
        <taxon>Thermoprotei</taxon>
        <taxon>Fervidicoccales</taxon>
        <taxon>Fervidicoccaceae</taxon>
        <taxon>Fervidicoccus</taxon>
    </lineage>
</organism>
<keyword evidence="3" id="KW-0032">Aminotransferase</keyword>
<name>H9ZZ67_FERFK</name>
<accession>H9ZZ67</accession>
<gene>
    <name evidence="5" type="ordered locus">FFONT_0028</name>
</gene>
<dbReference type="eggNOG" id="arCOG04273">
    <property type="taxonomic scope" value="Archaea"/>
</dbReference>
<dbReference type="SUPFAM" id="SSF53383">
    <property type="entry name" value="PLP-dependent transferases"/>
    <property type="match status" value="1"/>
</dbReference>
<dbReference type="CDD" id="cd00609">
    <property type="entry name" value="AAT_like"/>
    <property type="match status" value="1"/>
</dbReference>
<dbReference type="FunCoup" id="H9ZZ67">
    <property type="interactions" value="24"/>
</dbReference>
<keyword evidence="6" id="KW-1185">Reference proteome</keyword>
<evidence type="ECO:0000256" key="1">
    <source>
        <dbReference type="ARBA" id="ARBA00001933"/>
    </source>
</evidence>
<dbReference type="InParanoid" id="H9ZZ67"/>
<protein>
    <recommendedName>
        <fullName evidence="3">Aminotransferase</fullName>
        <ecNumber evidence="3">2.6.1.-</ecNumber>
    </recommendedName>
</protein>